<sequence>MTDTAERAQLKTWLQTALELELSTIPPYMMALLSLKLPANREVAELIRSVLVEEMLHMALVANVLNAIGGQPRLSADAVPRYPLTLTFEGQPFRDRTFPVNLEPFSPEALKTFLAIEQPQPPKPRRPRVMLTVPAPTIGEFYGKMSAQLDILEAQPGGAIVGHPMRQITGDYFWSGGGRVIAVNDLAAAKAALALVAEQGEGAWSPSRGGETGFSSHFDMGHWYRFRQIEAQRRYLRTDDPTRPPTGPAIAVDYTQVYAFKINPTAADYPVGGKLNLLNRAFNLRYSRLLRALEDAMNGAPKGLYDAIMDHMRALTPLAHEMMKLKLEADPTRVGCPTFGWEDPELA</sequence>
<gene>
    <name evidence="2" type="ORF">ACJ41P_25390</name>
</gene>
<dbReference type="Pfam" id="PF12902">
    <property type="entry name" value="Ferritin-like"/>
    <property type="match status" value="1"/>
</dbReference>
<reference evidence="2 3" key="1">
    <citation type="submission" date="2024-11" db="EMBL/GenBank/DDBJ databases">
        <title>Draft genome sequences of two bacteria associated to sugarcane roots in Colombia.</title>
        <authorList>
            <person name="Pardo-Diaz S."/>
            <person name="Masmela-Mendoza J."/>
            <person name="Delgadillo-Duran P."/>
            <person name="Bautista E.J."/>
            <person name="Rojas-Tapias D.F."/>
        </authorList>
    </citation>
    <scope>NUCLEOTIDE SEQUENCE [LARGE SCALE GENOMIC DNA]</scope>
    <source>
        <strain evidence="2 3">Ap18</strain>
    </source>
</reference>
<comment type="caution">
    <text evidence="2">The sequence shown here is derived from an EMBL/GenBank/DDBJ whole genome shotgun (WGS) entry which is preliminary data.</text>
</comment>
<evidence type="ECO:0000259" key="1">
    <source>
        <dbReference type="Pfam" id="PF12902"/>
    </source>
</evidence>
<dbReference type="PANTHER" id="PTHR34400:SF4">
    <property type="entry name" value="MEMBRANE PROTEIN"/>
    <property type="match status" value="1"/>
</dbReference>
<dbReference type="PANTHER" id="PTHR34400">
    <property type="match status" value="1"/>
</dbReference>
<dbReference type="RefSeq" id="WP_407825357.1">
    <property type="nucleotide sequence ID" value="NZ_JBJLSN010000050.1"/>
</dbReference>
<dbReference type="InterPro" id="IPR009078">
    <property type="entry name" value="Ferritin-like_SF"/>
</dbReference>
<proteinExistence type="predicted"/>
<dbReference type="InterPro" id="IPR012347">
    <property type="entry name" value="Ferritin-like"/>
</dbReference>
<dbReference type="InterPro" id="IPR026820">
    <property type="entry name" value="VioB/RebD_dom"/>
</dbReference>
<protein>
    <submittedName>
        <fullName evidence="2">Ferritin-like protein</fullName>
    </submittedName>
</protein>
<evidence type="ECO:0000313" key="3">
    <source>
        <dbReference type="Proteomes" id="UP001628281"/>
    </source>
</evidence>
<feature type="domain" description="Iminophenyl-pyruvate dimer synthase" evidence="1">
    <location>
        <begin position="14"/>
        <end position="230"/>
    </location>
</feature>
<dbReference type="EMBL" id="JBJLSN010000050">
    <property type="protein sequence ID" value="MFL7904487.1"/>
    <property type="molecule type" value="Genomic_DNA"/>
</dbReference>
<dbReference type="Proteomes" id="UP001628281">
    <property type="component" value="Unassembled WGS sequence"/>
</dbReference>
<evidence type="ECO:0000313" key="2">
    <source>
        <dbReference type="EMBL" id="MFL7904487.1"/>
    </source>
</evidence>
<organism evidence="2 3">
    <name type="scientific">Azospirillum argentinense</name>
    <dbReference type="NCBI Taxonomy" id="2970906"/>
    <lineage>
        <taxon>Bacteria</taxon>
        <taxon>Pseudomonadati</taxon>
        <taxon>Pseudomonadota</taxon>
        <taxon>Alphaproteobacteria</taxon>
        <taxon>Rhodospirillales</taxon>
        <taxon>Azospirillaceae</taxon>
        <taxon>Azospirillum</taxon>
    </lineage>
</organism>
<dbReference type="Gene3D" id="1.20.1260.10">
    <property type="match status" value="1"/>
</dbReference>
<dbReference type="SUPFAM" id="SSF47240">
    <property type="entry name" value="Ferritin-like"/>
    <property type="match status" value="1"/>
</dbReference>
<keyword evidence="3" id="KW-1185">Reference proteome</keyword>
<accession>A0ABW8VJ52</accession>
<name>A0ABW8VJ52_9PROT</name>